<dbReference type="AlphaFoldDB" id="A0A9D4EZD9"/>
<name>A0A9D4EZD9_DREPO</name>
<reference evidence="1" key="1">
    <citation type="journal article" date="2019" name="bioRxiv">
        <title>The Genome of the Zebra Mussel, Dreissena polymorpha: A Resource for Invasive Species Research.</title>
        <authorList>
            <person name="McCartney M.A."/>
            <person name="Auch B."/>
            <person name="Kono T."/>
            <person name="Mallez S."/>
            <person name="Zhang Y."/>
            <person name="Obille A."/>
            <person name="Becker A."/>
            <person name="Abrahante J.E."/>
            <person name="Garbe J."/>
            <person name="Badalamenti J.P."/>
            <person name="Herman A."/>
            <person name="Mangelson H."/>
            <person name="Liachko I."/>
            <person name="Sullivan S."/>
            <person name="Sone E.D."/>
            <person name="Koren S."/>
            <person name="Silverstein K.A.T."/>
            <person name="Beckman K.B."/>
            <person name="Gohl D.M."/>
        </authorList>
    </citation>
    <scope>NUCLEOTIDE SEQUENCE</scope>
    <source>
        <strain evidence="1">Duluth1</strain>
        <tissue evidence="1">Whole animal</tissue>
    </source>
</reference>
<organism evidence="1 2">
    <name type="scientific">Dreissena polymorpha</name>
    <name type="common">Zebra mussel</name>
    <name type="synonym">Mytilus polymorpha</name>
    <dbReference type="NCBI Taxonomy" id="45954"/>
    <lineage>
        <taxon>Eukaryota</taxon>
        <taxon>Metazoa</taxon>
        <taxon>Spiralia</taxon>
        <taxon>Lophotrochozoa</taxon>
        <taxon>Mollusca</taxon>
        <taxon>Bivalvia</taxon>
        <taxon>Autobranchia</taxon>
        <taxon>Heteroconchia</taxon>
        <taxon>Euheterodonta</taxon>
        <taxon>Imparidentia</taxon>
        <taxon>Neoheterodontei</taxon>
        <taxon>Myida</taxon>
        <taxon>Dreissenoidea</taxon>
        <taxon>Dreissenidae</taxon>
        <taxon>Dreissena</taxon>
    </lineage>
</organism>
<evidence type="ECO:0000313" key="1">
    <source>
        <dbReference type="EMBL" id="KAH3789565.1"/>
    </source>
</evidence>
<keyword evidence="2" id="KW-1185">Reference proteome</keyword>
<protein>
    <submittedName>
        <fullName evidence="1">Uncharacterized protein</fullName>
    </submittedName>
</protein>
<evidence type="ECO:0000313" key="2">
    <source>
        <dbReference type="Proteomes" id="UP000828390"/>
    </source>
</evidence>
<proteinExistence type="predicted"/>
<accession>A0A9D4EZD9</accession>
<dbReference type="Proteomes" id="UP000828390">
    <property type="component" value="Unassembled WGS sequence"/>
</dbReference>
<reference evidence="1" key="2">
    <citation type="submission" date="2020-11" db="EMBL/GenBank/DDBJ databases">
        <authorList>
            <person name="McCartney M.A."/>
            <person name="Auch B."/>
            <person name="Kono T."/>
            <person name="Mallez S."/>
            <person name="Becker A."/>
            <person name="Gohl D.M."/>
            <person name="Silverstein K.A.T."/>
            <person name="Koren S."/>
            <person name="Bechman K.B."/>
            <person name="Herman A."/>
            <person name="Abrahante J.E."/>
            <person name="Garbe J."/>
        </authorList>
    </citation>
    <scope>NUCLEOTIDE SEQUENCE</scope>
    <source>
        <strain evidence="1">Duluth1</strain>
        <tissue evidence="1">Whole animal</tissue>
    </source>
</reference>
<sequence length="83" mass="8924">MPLVLKLLTKFSSKYLQSSRLIPTAVNETYNNITRNLSTEPDPWTIAVGGSSMQITDDGSHPASAMGPLVRALLGRGPLTARV</sequence>
<comment type="caution">
    <text evidence="1">The sequence shown here is derived from an EMBL/GenBank/DDBJ whole genome shotgun (WGS) entry which is preliminary data.</text>
</comment>
<dbReference type="EMBL" id="JAIWYP010000008">
    <property type="protein sequence ID" value="KAH3789565.1"/>
    <property type="molecule type" value="Genomic_DNA"/>
</dbReference>
<gene>
    <name evidence="1" type="ORF">DPMN_167747</name>
</gene>